<dbReference type="PATRIC" id="fig|1618336.3.peg.454"/>
<evidence type="ECO:0000313" key="13">
    <source>
        <dbReference type="Proteomes" id="UP000034498"/>
    </source>
</evidence>
<keyword evidence="4 7" id="KW-0963">Cytoplasm</keyword>
<evidence type="ECO:0000256" key="2">
    <source>
        <dbReference type="ARBA" id="ARBA00004815"/>
    </source>
</evidence>
<dbReference type="CDD" id="cd04470">
    <property type="entry name" value="S1_EF-P_repeat_1"/>
    <property type="match status" value="1"/>
</dbReference>
<dbReference type="SUPFAM" id="SSF50104">
    <property type="entry name" value="Translation proteins SH3-like domain"/>
    <property type="match status" value="1"/>
</dbReference>
<name>A0A0G0KDW1_9BACT</name>
<evidence type="ECO:0000256" key="1">
    <source>
        <dbReference type="ARBA" id="ARBA00004496"/>
    </source>
</evidence>
<dbReference type="FunFam" id="2.40.50.140:FF:000004">
    <property type="entry name" value="Elongation factor P"/>
    <property type="match status" value="1"/>
</dbReference>
<dbReference type="GO" id="GO:0043043">
    <property type="term" value="P:peptide biosynthetic process"/>
    <property type="evidence" value="ECO:0007669"/>
    <property type="project" value="InterPro"/>
</dbReference>
<dbReference type="FunFam" id="2.40.50.140:FF:000009">
    <property type="entry name" value="Elongation factor P"/>
    <property type="match status" value="1"/>
</dbReference>
<dbReference type="GO" id="GO:0003746">
    <property type="term" value="F:translation elongation factor activity"/>
    <property type="evidence" value="ECO:0007669"/>
    <property type="project" value="UniProtKB-UniRule"/>
</dbReference>
<dbReference type="PANTHER" id="PTHR30053:SF12">
    <property type="entry name" value="ELONGATION FACTOR P (EF-P) FAMILY PROTEIN"/>
    <property type="match status" value="1"/>
</dbReference>
<comment type="subcellular location">
    <subcellularLocation>
        <location evidence="1 7">Cytoplasm</location>
    </subcellularLocation>
</comment>
<evidence type="ECO:0000259" key="11">
    <source>
        <dbReference type="SMART" id="SM01185"/>
    </source>
</evidence>
<dbReference type="Gene3D" id="2.40.50.140">
    <property type="entry name" value="Nucleic acid-binding proteins"/>
    <property type="match status" value="2"/>
</dbReference>
<dbReference type="CDD" id="cd05794">
    <property type="entry name" value="S1_EF-P_repeat_2"/>
    <property type="match status" value="1"/>
</dbReference>
<keyword evidence="6 7" id="KW-0648">Protein biosynthesis</keyword>
<comment type="similarity">
    <text evidence="3 7 9">Belongs to the elongation factor P family.</text>
</comment>
<evidence type="ECO:0000256" key="5">
    <source>
        <dbReference type="ARBA" id="ARBA00022768"/>
    </source>
</evidence>
<protein>
    <recommendedName>
        <fullName evidence="7 8">Elongation factor P</fullName>
        <shortName evidence="7">EF-P</shortName>
    </recommendedName>
</protein>
<dbReference type="PIRSF" id="PIRSF005901">
    <property type="entry name" value="EF-P"/>
    <property type="match status" value="1"/>
</dbReference>
<feature type="domain" description="Translation elongation factor P/YeiP central" evidence="11">
    <location>
        <begin position="79"/>
        <end position="133"/>
    </location>
</feature>
<comment type="pathway">
    <text evidence="2 7">Protein biosynthesis; polypeptide chain elongation.</text>
</comment>
<organism evidence="12 13">
    <name type="scientific">Berkelbacteria bacterium GW2011_GWB1_38_5</name>
    <dbReference type="NCBI Taxonomy" id="1618336"/>
    <lineage>
        <taxon>Bacteria</taxon>
        <taxon>Candidatus Berkelbacteria</taxon>
    </lineage>
</organism>
<dbReference type="AlphaFoldDB" id="A0A0G0KDW1"/>
<proteinExistence type="inferred from homology"/>
<dbReference type="PANTHER" id="PTHR30053">
    <property type="entry name" value="ELONGATION FACTOR P"/>
    <property type="match status" value="1"/>
</dbReference>
<evidence type="ECO:0000256" key="8">
    <source>
        <dbReference type="NCBIfam" id="TIGR00038"/>
    </source>
</evidence>
<dbReference type="InterPro" id="IPR001059">
    <property type="entry name" value="Transl_elong_P/YeiP_cen"/>
</dbReference>
<gene>
    <name evidence="7" type="primary">efp</name>
    <name evidence="12" type="ORF">US94_C0029G0005</name>
</gene>
<dbReference type="NCBIfam" id="NF001810">
    <property type="entry name" value="PRK00529.1"/>
    <property type="match status" value="1"/>
</dbReference>
<dbReference type="UniPathway" id="UPA00345"/>
<evidence type="ECO:0000313" key="12">
    <source>
        <dbReference type="EMBL" id="KKQ73660.1"/>
    </source>
</evidence>
<keyword evidence="5 7" id="KW-0251">Elongation factor</keyword>
<dbReference type="Proteomes" id="UP000034498">
    <property type="component" value="Unassembled WGS sequence"/>
</dbReference>
<dbReference type="SMART" id="SM01185">
    <property type="entry name" value="EFP"/>
    <property type="match status" value="1"/>
</dbReference>
<evidence type="ECO:0000256" key="4">
    <source>
        <dbReference type="ARBA" id="ARBA00022490"/>
    </source>
</evidence>
<dbReference type="FunFam" id="2.30.30.30:FF:000003">
    <property type="entry name" value="Elongation factor P"/>
    <property type="match status" value="1"/>
</dbReference>
<evidence type="ECO:0000256" key="9">
    <source>
        <dbReference type="RuleBase" id="RU004389"/>
    </source>
</evidence>
<feature type="domain" description="Elongation factor P C-terminal" evidence="10">
    <location>
        <begin position="141"/>
        <end position="196"/>
    </location>
</feature>
<dbReference type="Pfam" id="PF09285">
    <property type="entry name" value="Elong-fact-P_C"/>
    <property type="match status" value="1"/>
</dbReference>
<evidence type="ECO:0000256" key="6">
    <source>
        <dbReference type="ARBA" id="ARBA00022917"/>
    </source>
</evidence>
<dbReference type="Pfam" id="PF08207">
    <property type="entry name" value="EFP_N"/>
    <property type="match status" value="1"/>
</dbReference>
<accession>A0A0G0KDW1</accession>
<dbReference type="GO" id="GO:0005829">
    <property type="term" value="C:cytosol"/>
    <property type="evidence" value="ECO:0007669"/>
    <property type="project" value="UniProtKB-ARBA"/>
</dbReference>
<dbReference type="HAMAP" id="MF_00141">
    <property type="entry name" value="EF_P"/>
    <property type="match status" value="1"/>
</dbReference>
<dbReference type="NCBIfam" id="TIGR00038">
    <property type="entry name" value="efp"/>
    <property type="match status" value="1"/>
</dbReference>
<dbReference type="SUPFAM" id="SSF50249">
    <property type="entry name" value="Nucleic acid-binding proteins"/>
    <property type="match status" value="2"/>
</dbReference>
<comment type="caution">
    <text evidence="12">The sequence shown here is derived from an EMBL/GenBank/DDBJ whole genome shotgun (WGS) entry which is preliminary data.</text>
</comment>
<dbReference type="Pfam" id="PF01132">
    <property type="entry name" value="EFP"/>
    <property type="match status" value="1"/>
</dbReference>
<dbReference type="InterPro" id="IPR020599">
    <property type="entry name" value="Transl_elong_fac_P/YeiP"/>
</dbReference>
<dbReference type="InterPro" id="IPR013185">
    <property type="entry name" value="Transl_elong_KOW-like"/>
</dbReference>
<evidence type="ECO:0000256" key="7">
    <source>
        <dbReference type="HAMAP-Rule" id="MF_00141"/>
    </source>
</evidence>
<dbReference type="InterPro" id="IPR015365">
    <property type="entry name" value="Elong-fact-P_C"/>
</dbReference>
<dbReference type="InterPro" id="IPR012340">
    <property type="entry name" value="NA-bd_OB-fold"/>
</dbReference>
<dbReference type="EMBL" id="LBUX01000029">
    <property type="protein sequence ID" value="KKQ73660.1"/>
    <property type="molecule type" value="Genomic_DNA"/>
</dbReference>
<dbReference type="Gene3D" id="2.30.30.30">
    <property type="match status" value="1"/>
</dbReference>
<evidence type="ECO:0000256" key="3">
    <source>
        <dbReference type="ARBA" id="ARBA00009479"/>
    </source>
</evidence>
<dbReference type="InterPro" id="IPR008991">
    <property type="entry name" value="Translation_prot_SH3-like_sf"/>
</dbReference>
<reference evidence="12 13" key="1">
    <citation type="journal article" date="2015" name="Nature">
        <title>rRNA introns, odd ribosomes, and small enigmatic genomes across a large radiation of phyla.</title>
        <authorList>
            <person name="Brown C.T."/>
            <person name="Hug L.A."/>
            <person name="Thomas B.C."/>
            <person name="Sharon I."/>
            <person name="Castelle C.J."/>
            <person name="Singh A."/>
            <person name="Wilkins M.J."/>
            <person name="Williams K.H."/>
            <person name="Banfield J.F."/>
        </authorList>
    </citation>
    <scope>NUCLEOTIDE SEQUENCE [LARGE SCALE GENOMIC DNA]</scope>
</reference>
<dbReference type="InterPro" id="IPR011768">
    <property type="entry name" value="Transl_elongation_fac_P"/>
</dbReference>
<dbReference type="InterPro" id="IPR014722">
    <property type="entry name" value="Rib_uL2_dom2"/>
</dbReference>
<sequence length="197" mass="22033">MPKGVLGLFKNSMLSINDLKLGTKIIFNGLPFQVIFAQHSKLGRGGGILRAKLKNLRDGTTIEHTFAGAEKIEPAELETKKAQFLYKTGEQFFFMDSADFEQFELLQKQIGDISRFLKDGESVDILYFQDEPINIQLPIKIKLKVTYTEPGFKGNTASTVNKPATLETGAQVNVPLFIKENDTIVLDTRTGQYVERG</sequence>
<evidence type="ECO:0000259" key="10">
    <source>
        <dbReference type="SMART" id="SM00841"/>
    </source>
</evidence>
<dbReference type="STRING" id="1618336.US94_C0029G0005"/>
<comment type="function">
    <text evidence="7">Involved in peptide bond synthesis. Stimulates efficient translation and peptide-bond synthesis on native or reconstituted 70S ribosomes in vitro. Probably functions indirectly by altering the affinity of the ribosome for aminoacyl-tRNA, thus increasing their reactivity as acceptors for peptidyl transferase.</text>
</comment>
<dbReference type="SMART" id="SM00841">
    <property type="entry name" value="Elong-fact-P_C"/>
    <property type="match status" value="1"/>
</dbReference>